<evidence type="ECO:0000313" key="3">
    <source>
        <dbReference type="EMBL" id="GAA0356086.1"/>
    </source>
</evidence>
<feature type="transmembrane region" description="Helical" evidence="1">
    <location>
        <begin position="30"/>
        <end position="50"/>
    </location>
</feature>
<comment type="caution">
    <text evidence="3">The sequence shown here is derived from an EMBL/GenBank/DDBJ whole genome shotgun (WGS) entry which is preliminary data.</text>
</comment>
<dbReference type="Pfam" id="PF13519">
    <property type="entry name" value="VWA_2"/>
    <property type="match status" value="1"/>
</dbReference>
<evidence type="ECO:0000259" key="2">
    <source>
        <dbReference type="SMART" id="SM00327"/>
    </source>
</evidence>
<dbReference type="CDD" id="cd00198">
    <property type="entry name" value="vWFA"/>
    <property type="match status" value="1"/>
</dbReference>
<dbReference type="Proteomes" id="UP001501822">
    <property type="component" value="Unassembled WGS sequence"/>
</dbReference>
<organism evidence="3 4">
    <name type="scientific">Actinoallomurus spadix</name>
    <dbReference type="NCBI Taxonomy" id="79912"/>
    <lineage>
        <taxon>Bacteria</taxon>
        <taxon>Bacillati</taxon>
        <taxon>Actinomycetota</taxon>
        <taxon>Actinomycetes</taxon>
        <taxon>Streptosporangiales</taxon>
        <taxon>Thermomonosporaceae</taxon>
        <taxon>Actinoallomurus</taxon>
    </lineage>
</organism>
<keyword evidence="1" id="KW-0472">Membrane</keyword>
<protein>
    <recommendedName>
        <fullName evidence="2">VWFA domain-containing protein</fullName>
    </recommendedName>
</protein>
<name>A0ABN0X661_9ACTN</name>
<dbReference type="InterPro" id="IPR002035">
    <property type="entry name" value="VWF_A"/>
</dbReference>
<sequence length="680" mass="72604">MVQLTIALLQGPGAFFTFYATKWPFWEQLLFFLGIMAVAVVLAAVLLRWIESPSSPGSGIADYIEIVVSGAARWTVRGLPGIAAATAVYFLVTSVVPYTTDRLWPSLTHHEVCGEPMDLRVVTGPENAALLTEAAHRYAAETSGNGCRTVTVTVATISSLDRLKNGLAGGWVSPESALDRLDCSKLPSRLALLGPRPDIWIPDSGETVDWVRDRLDSGDSCSLTQNPIRVEAGSVHAAGSVGTSPMVLGVFADADRPDLGGDAGRPSLAALLQTFRTYRIVNSVVRPSPDTSESALLSTPVLYQALRAADRASDEDVEGSLDQSPLSTGDATSLLCRFRADDAAGKSPPTNTAVVVPESVLARYDRGDDLRQDVSCPGRVPSAKWRLYPFYTSDLPLLDHPFVHLRWPGEDTGRRAQAVDDFSHWLEHGELTHEGLRTAAGRFPASTPYRKILQSQRNDVPETVSRPALHASGCSGSLSRGLDCYDKARPKYPVTLMIDVSGSMANTVAGGPRLARAQGLAERVMADVRSGTPTRLFFFSSVTHPATGPIGDTGDGTAFDNVLGAVHRATTDGRDLDLVTAVGQALPWLKQGKQTLLLLTDGQPKTDPQDAARRARDLAGQIRARFPALRVLTVLTGPSGCDDPPVRDFAGAFGPGSCLDRAQLTTDDFAGLIASEISGG</sequence>
<dbReference type="SMART" id="SM00327">
    <property type="entry name" value="VWA"/>
    <property type="match status" value="1"/>
</dbReference>
<reference evidence="3 4" key="1">
    <citation type="journal article" date="2019" name="Int. J. Syst. Evol. Microbiol.">
        <title>The Global Catalogue of Microorganisms (GCM) 10K type strain sequencing project: providing services to taxonomists for standard genome sequencing and annotation.</title>
        <authorList>
            <consortium name="The Broad Institute Genomics Platform"/>
            <consortium name="The Broad Institute Genome Sequencing Center for Infectious Disease"/>
            <person name="Wu L."/>
            <person name="Ma J."/>
        </authorList>
    </citation>
    <scope>NUCLEOTIDE SEQUENCE [LARGE SCALE GENOMIC DNA]</scope>
    <source>
        <strain evidence="3 4">JCM 3146</strain>
    </source>
</reference>
<proteinExistence type="predicted"/>
<keyword evidence="1" id="KW-0812">Transmembrane</keyword>
<evidence type="ECO:0000256" key="1">
    <source>
        <dbReference type="SAM" id="Phobius"/>
    </source>
</evidence>
<keyword evidence="1" id="KW-1133">Transmembrane helix</keyword>
<gene>
    <name evidence="3" type="ORF">GCM10010151_52140</name>
</gene>
<feature type="domain" description="VWFA" evidence="2">
    <location>
        <begin position="491"/>
        <end position="677"/>
    </location>
</feature>
<evidence type="ECO:0000313" key="4">
    <source>
        <dbReference type="Proteomes" id="UP001501822"/>
    </source>
</evidence>
<dbReference type="SUPFAM" id="SSF53300">
    <property type="entry name" value="vWA-like"/>
    <property type="match status" value="1"/>
</dbReference>
<accession>A0ABN0X661</accession>
<dbReference type="EMBL" id="BAAABM010000047">
    <property type="protein sequence ID" value="GAA0356086.1"/>
    <property type="molecule type" value="Genomic_DNA"/>
</dbReference>
<dbReference type="InterPro" id="IPR036465">
    <property type="entry name" value="vWFA_dom_sf"/>
</dbReference>
<dbReference type="Gene3D" id="3.40.50.410">
    <property type="entry name" value="von Willebrand factor, type A domain"/>
    <property type="match status" value="1"/>
</dbReference>
<keyword evidence="4" id="KW-1185">Reference proteome</keyword>